<evidence type="ECO:0000256" key="2">
    <source>
        <dbReference type="ARBA" id="ARBA00022630"/>
    </source>
</evidence>
<evidence type="ECO:0000256" key="5">
    <source>
        <dbReference type="ARBA" id="ARBA00022827"/>
    </source>
</evidence>
<keyword evidence="11" id="KW-1185">Reference proteome</keyword>
<dbReference type="Gene3D" id="3.30.390.30">
    <property type="match status" value="1"/>
</dbReference>
<keyword evidence="2" id="KW-0285">Flavoprotein</keyword>
<dbReference type="PANTHER" id="PTHR43557">
    <property type="entry name" value="APOPTOSIS-INDUCING FACTOR 1"/>
    <property type="match status" value="1"/>
</dbReference>
<evidence type="ECO:0000313" key="11">
    <source>
        <dbReference type="Proteomes" id="UP000198504"/>
    </source>
</evidence>
<comment type="cofactor">
    <cofactor evidence="1">
        <name>FAD</name>
        <dbReference type="ChEBI" id="CHEBI:57692"/>
    </cofactor>
</comment>
<dbReference type="EMBL" id="FOFA01000001">
    <property type="protein sequence ID" value="SEP76848.1"/>
    <property type="molecule type" value="Genomic_DNA"/>
</dbReference>
<keyword evidence="8" id="KW-0411">Iron-sulfur</keyword>
<dbReference type="SUPFAM" id="SSF55424">
    <property type="entry name" value="FAD/NAD-linked reductases, dimerisation (C-terminal) domain"/>
    <property type="match status" value="1"/>
</dbReference>
<dbReference type="PANTHER" id="PTHR43557:SF2">
    <property type="entry name" value="RIESKE DOMAIN-CONTAINING PROTEIN-RELATED"/>
    <property type="match status" value="1"/>
</dbReference>
<reference evidence="11" key="1">
    <citation type="submission" date="2016-10" db="EMBL/GenBank/DDBJ databases">
        <authorList>
            <person name="Varghese N."/>
            <person name="Submissions S."/>
        </authorList>
    </citation>
    <scope>NUCLEOTIDE SEQUENCE [LARGE SCALE GENOMIC DNA]</scope>
    <source>
        <strain evidence="11">CGMCC 4.6856</strain>
    </source>
</reference>
<evidence type="ECO:0000256" key="3">
    <source>
        <dbReference type="ARBA" id="ARBA00022714"/>
    </source>
</evidence>
<dbReference type="GO" id="GO:0004497">
    <property type="term" value="F:monooxygenase activity"/>
    <property type="evidence" value="ECO:0007669"/>
    <property type="project" value="UniProtKB-ARBA"/>
</dbReference>
<keyword evidence="5" id="KW-0274">FAD</keyword>
<dbReference type="Pfam" id="PF00355">
    <property type="entry name" value="Rieske"/>
    <property type="match status" value="1"/>
</dbReference>
<dbReference type="GO" id="GO:0005737">
    <property type="term" value="C:cytoplasm"/>
    <property type="evidence" value="ECO:0007669"/>
    <property type="project" value="TreeGrafter"/>
</dbReference>
<dbReference type="Gene3D" id="3.50.50.60">
    <property type="entry name" value="FAD/NAD(P)-binding domain"/>
    <property type="match status" value="2"/>
</dbReference>
<dbReference type="SUPFAM" id="SSF50022">
    <property type="entry name" value="ISP domain"/>
    <property type="match status" value="1"/>
</dbReference>
<name>A0A1H9ALP1_9ACTN</name>
<evidence type="ECO:0000256" key="6">
    <source>
        <dbReference type="ARBA" id="ARBA00023002"/>
    </source>
</evidence>
<dbReference type="PRINTS" id="PR00411">
    <property type="entry name" value="PNDRDTASEI"/>
</dbReference>
<organism evidence="10 11">
    <name type="scientific">Microlunatus flavus</name>
    <dbReference type="NCBI Taxonomy" id="1036181"/>
    <lineage>
        <taxon>Bacteria</taxon>
        <taxon>Bacillati</taxon>
        <taxon>Actinomycetota</taxon>
        <taxon>Actinomycetes</taxon>
        <taxon>Propionibacteriales</taxon>
        <taxon>Propionibacteriaceae</taxon>
        <taxon>Microlunatus</taxon>
    </lineage>
</organism>
<evidence type="ECO:0000256" key="4">
    <source>
        <dbReference type="ARBA" id="ARBA00022723"/>
    </source>
</evidence>
<dbReference type="InterPro" id="IPR036922">
    <property type="entry name" value="Rieske_2Fe-2S_sf"/>
</dbReference>
<dbReference type="InterPro" id="IPR023753">
    <property type="entry name" value="FAD/NAD-binding_dom"/>
</dbReference>
<dbReference type="Gene3D" id="2.102.10.10">
    <property type="entry name" value="Rieske [2Fe-2S] iron-sulphur domain"/>
    <property type="match status" value="1"/>
</dbReference>
<keyword evidence="4" id="KW-0479">Metal-binding</keyword>
<dbReference type="GO" id="GO:0016705">
    <property type="term" value="F:oxidoreductase activity, acting on paired donors, with incorporation or reduction of molecular oxygen"/>
    <property type="evidence" value="ECO:0007669"/>
    <property type="project" value="UniProtKB-ARBA"/>
</dbReference>
<dbReference type="GO" id="GO:0046872">
    <property type="term" value="F:metal ion binding"/>
    <property type="evidence" value="ECO:0007669"/>
    <property type="project" value="UniProtKB-KW"/>
</dbReference>
<keyword evidence="7" id="KW-0408">Iron</keyword>
<evidence type="ECO:0000259" key="9">
    <source>
        <dbReference type="PROSITE" id="PS51296"/>
    </source>
</evidence>
<protein>
    <submittedName>
        <fullName evidence="10">Rieske [2Fe-2S] domain-containing protein</fullName>
    </submittedName>
</protein>
<dbReference type="Proteomes" id="UP000198504">
    <property type="component" value="Unassembled WGS sequence"/>
</dbReference>
<dbReference type="InterPro" id="IPR017941">
    <property type="entry name" value="Rieske_2Fe-2S"/>
</dbReference>
<dbReference type="InterPro" id="IPR036188">
    <property type="entry name" value="FAD/NAD-bd_sf"/>
</dbReference>
<sequence>MPDDAPDLTAGVSLADFGPDGLLAGKVGDADVLLAVWTDGLGLAQVSALDAACTHRGAPLGNGRRVGDAVVCPFHHACFDLRTGEATQAPAFAPLKRWSVSVDGDRVTVAAEPEPAPGTPLRVDDDRGVGRVVVVGGGAAGFAAVERLRRTGYDGSLAMVSTEPGLPLDRTELSKNYLSGAKQAGDLPLLPADWYAAHDVETHLGVTATALDLAERVVSLDDGTELGYDALVLATGAAPVRPNLPGFDREDVHLLRTQADADGILAAVEAAGEGVRVVVVGLGFIGLEVAAALRQREVDVTVVGPGEVPMTSQLGEDLGRVLRSLHEENGTRFVDGRAAGWDGSALQLEDGTVVAGDLLVVGVGVEPRTGLAEAAGLEVDDGVLVDATFETAVRGVFAVGDIARFPDPVTGRPIRVEHWAQAQRSGALAAMNLLGAQEPLGEPPFYWTMQFGKSFRLSGHAESLEGGEADGSAADRSLLVTFREEGRVVAAAGLGRDADLLRVEDEELRRPTR</sequence>
<evidence type="ECO:0000256" key="7">
    <source>
        <dbReference type="ARBA" id="ARBA00023004"/>
    </source>
</evidence>
<dbReference type="Pfam" id="PF07992">
    <property type="entry name" value="Pyr_redox_2"/>
    <property type="match status" value="1"/>
</dbReference>
<evidence type="ECO:0000256" key="1">
    <source>
        <dbReference type="ARBA" id="ARBA00001974"/>
    </source>
</evidence>
<keyword evidence="3" id="KW-0001">2Fe-2S</keyword>
<dbReference type="RefSeq" id="WP_170853962.1">
    <property type="nucleotide sequence ID" value="NZ_FOFA01000001.1"/>
</dbReference>
<dbReference type="PRINTS" id="PR00368">
    <property type="entry name" value="FADPNR"/>
</dbReference>
<dbReference type="AlphaFoldDB" id="A0A1H9ALP1"/>
<evidence type="ECO:0000313" key="10">
    <source>
        <dbReference type="EMBL" id="SEP76848.1"/>
    </source>
</evidence>
<dbReference type="GO" id="GO:0051537">
    <property type="term" value="F:2 iron, 2 sulfur cluster binding"/>
    <property type="evidence" value="ECO:0007669"/>
    <property type="project" value="UniProtKB-KW"/>
</dbReference>
<feature type="domain" description="Rieske" evidence="9">
    <location>
        <begin position="9"/>
        <end position="109"/>
    </location>
</feature>
<gene>
    <name evidence="10" type="ORF">SAMN05421756_101631</name>
</gene>
<dbReference type="PROSITE" id="PS51296">
    <property type="entry name" value="RIESKE"/>
    <property type="match status" value="1"/>
</dbReference>
<accession>A0A1H9ALP1</accession>
<evidence type="ECO:0000256" key="8">
    <source>
        <dbReference type="ARBA" id="ARBA00023014"/>
    </source>
</evidence>
<keyword evidence="6" id="KW-0560">Oxidoreductase</keyword>
<dbReference type="InterPro" id="IPR016156">
    <property type="entry name" value="FAD/NAD-linked_Rdtase_dimer_sf"/>
</dbReference>
<dbReference type="GO" id="GO:0016651">
    <property type="term" value="F:oxidoreductase activity, acting on NAD(P)H"/>
    <property type="evidence" value="ECO:0007669"/>
    <property type="project" value="TreeGrafter"/>
</dbReference>
<proteinExistence type="predicted"/>
<dbReference type="STRING" id="1036181.SAMN05421756_101631"/>
<dbReference type="InterPro" id="IPR050446">
    <property type="entry name" value="FAD-oxidoreductase/Apoptosis"/>
</dbReference>
<dbReference type="SUPFAM" id="SSF51905">
    <property type="entry name" value="FAD/NAD(P)-binding domain"/>
    <property type="match status" value="2"/>
</dbReference>